<name>A0A8C6VBD8_NAJNA</name>
<evidence type="ECO:0000313" key="2">
    <source>
        <dbReference type="Ensembl" id="ENSNNAP00000003865.1"/>
    </source>
</evidence>
<evidence type="ECO:0000313" key="3">
    <source>
        <dbReference type="Proteomes" id="UP000694559"/>
    </source>
</evidence>
<dbReference type="Proteomes" id="UP000694559">
    <property type="component" value="Unplaced"/>
</dbReference>
<dbReference type="OrthoDB" id="9998011at2759"/>
<proteinExistence type="predicted"/>
<evidence type="ECO:0000259" key="1">
    <source>
        <dbReference type="Pfam" id="PF17791"/>
    </source>
</evidence>
<reference evidence="2" key="2">
    <citation type="submission" date="2025-09" db="UniProtKB">
        <authorList>
            <consortium name="Ensembl"/>
        </authorList>
    </citation>
    <scope>IDENTIFICATION</scope>
</reference>
<dbReference type="Ensembl" id="ENSNNAT00000004044.1">
    <property type="protein sequence ID" value="ENSNNAP00000003865.1"/>
    <property type="gene ID" value="ENSNNAG00000002629.1"/>
</dbReference>
<dbReference type="PANTHER" id="PTHR11412:SF165">
    <property type="entry name" value="ALPHA-2-MACROGLOBULIN"/>
    <property type="match status" value="1"/>
</dbReference>
<feature type="domain" description="Macroglobulin" evidence="1">
    <location>
        <begin position="202"/>
        <end position="234"/>
    </location>
</feature>
<dbReference type="PANTHER" id="PTHR11412">
    <property type="entry name" value="MACROGLOBULIN / COMPLEMENT"/>
    <property type="match status" value="1"/>
</dbReference>
<dbReference type="Gene3D" id="2.60.40.1940">
    <property type="match status" value="1"/>
</dbReference>
<dbReference type="GeneTree" id="ENSGT00940000154904"/>
<dbReference type="InterPro" id="IPR041555">
    <property type="entry name" value="MG3"/>
</dbReference>
<accession>A0A8C6VBD8</accession>
<dbReference type="Pfam" id="PF17791">
    <property type="entry name" value="MG3"/>
    <property type="match status" value="1"/>
</dbReference>
<keyword evidence="3" id="KW-1185">Reference proteome</keyword>
<dbReference type="InterPro" id="IPR050473">
    <property type="entry name" value="A2M/Complement_sys"/>
</dbReference>
<dbReference type="AlphaFoldDB" id="A0A8C6VBD8"/>
<reference evidence="2" key="1">
    <citation type="submission" date="2025-08" db="UniProtKB">
        <authorList>
            <consortium name="Ensembl"/>
        </authorList>
    </citation>
    <scope>IDENTIFICATION</scope>
</reference>
<dbReference type="OMA" id="FHECTEF"/>
<organism evidence="2 3">
    <name type="scientific">Naja naja</name>
    <name type="common">Indian cobra</name>
    <dbReference type="NCBI Taxonomy" id="35670"/>
    <lineage>
        <taxon>Eukaryota</taxon>
        <taxon>Metazoa</taxon>
        <taxon>Chordata</taxon>
        <taxon>Craniata</taxon>
        <taxon>Vertebrata</taxon>
        <taxon>Euteleostomi</taxon>
        <taxon>Lepidosauria</taxon>
        <taxon>Squamata</taxon>
        <taxon>Bifurcata</taxon>
        <taxon>Unidentata</taxon>
        <taxon>Episquamata</taxon>
        <taxon>Toxicofera</taxon>
        <taxon>Serpentes</taxon>
        <taxon>Colubroidea</taxon>
        <taxon>Elapidae</taxon>
        <taxon>Elapinae</taxon>
        <taxon>Naja</taxon>
    </lineage>
</organism>
<sequence>MIQPFDTALSPPTQAQISGNPLVQYVAVAPSIIYMETSENFCIQINNLNETLNLTLLLKSKSQDVMLNQVTVKEKDVFQCVPFQVSPTLELTGNGLTQHFLRRKEVQIEEPKHLLFIQTDKPMYKAEEQEQFWVMDKLWNLLSCSFQDPKNNRVFQWRDVEVPLGIIQLSYSLSSDPILGIYKVVVEKDSKKVAVYSFEVDEYVLPKFEVLLKAPKLITIMTNEIKFAVCGRYVMLNYSPFPIVSRRPCPICSGRRSYTTSDKWLLFLGCCGMQADGDGCFSKVVNMEQFLLRQQGFSMDINVEGKITEEGTGNLQKTKEHQWTDRMAQNQT</sequence>
<dbReference type="Gene3D" id="2.60.40.1930">
    <property type="match status" value="2"/>
</dbReference>
<protein>
    <recommendedName>
        <fullName evidence="1">Macroglobulin domain-containing protein</fullName>
    </recommendedName>
</protein>